<name>A0A068NVY5_FIMGI</name>
<keyword evidence="2" id="KW-1185">Reference proteome</keyword>
<proteinExistence type="predicted"/>
<reference evidence="1 2" key="1">
    <citation type="journal article" date="2014" name="PLoS ONE">
        <title>The first complete genome sequence of the class fimbriimonadia in the phylum armatimonadetes.</title>
        <authorList>
            <person name="Hu Z.Y."/>
            <person name="Wang Y.Z."/>
            <person name="Im W.T."/>
            <person name="Wang S.Y."/>
            <person name="Zhao G.P."/>
            <person name="Zheng H.J."/>
            <person name="Quan Z.X."/>
        </authorList>
    </citation>
    <scope>NUCLEOTIDE SEQUENCE [LARGE SCALE GENOMIC DNA]</scope>
    <source>
        <strain evidence="1">Gsoil 348</strain>
    </source>
</reference>
<dbReference type="AlphaFoldDB" id="A0A068NVY5"/>
<dbReference type="HOGENOM" id="CLU_2897552_0_0_0"/>
<dbReference type="EMBL" id="CP007139">
    <property type="protein sequence ID" value="AIE87576.1"/>
    <property type="molecule type" value="Genomic_DNA"/>
</dbReference>
<evidence type="ECO:0000313" key="1">
    <source>
        <dbReference type="EMBL" id="AIE87576.1"/>
    </source>
</evidence>
<dbReference type="STRING" id="661478.OP10G_4208"/>
<protein>
    <submittedName>
        <fullName evidence="1">Uncharacterized protein</fullName>
    </submittedName>
</protein>
<accession>A0A068NVY5</accession>
<gene>
    <name evidence="1" type="ORF">OP10G_4208</name>
</gene>
<dbReference type="Proteomes" id="UP000027982">
    <property type="component" value="Chromosome"/>
</dbReference>
<sequence>MSPEDASAAAVEILSRRTENEIRIVTDNPNDCKQTITAFRKLGCRVKVEQDGNLLRVTRPAK</sequence>
<dbReference type="KEGG" id="fgi:OP10G_4208"/>
<organism evidence="1 2">
    <name type="scientific">Fimbriimonas ginsengisoli Gsoil 348</name>
    <dbReference type="NCBI Taxonomy" id="661478"/>
    <lineage>
        <taxon>Bacteria</taxon>
        <taxon>Bacillati</taxon>
        <taxon>Armatimonadota</taxon>
        <taxon>Fimbriimonadia</taxon>
        <taxon>Fimbriimonadales</taxon>
        <taxon>Fimbriimonadaceae</taxon>
        <taxon>Fimbriimonas</taxon>
    </lineage>
</organism>
<evidence type="ECO:0000313" key="2">
    <source>
        <dbReference type="Proteomes" id="UP000027982"/>
    </source>
</evidence>